<gene>
    <name evidence="1" type="ORF">TCM_029819</name>
</gene>
<protein>
    <submittedName>
        <fullName evidence="1">Uncharacterized protein</fullName>
    </submittedName>
</protein>
<keyword evidence="2" id="KW-1185">Reference proteome</keyword>
<reference evidence="1 2" key="1">
    <citation type="journal article" date="2013" name="Genome Biol.">
        <title>The genome sequence of the most widely cultivated cacao type and its use to identify candidate genes regulating pod color.</title>
        <authorList>
            <person name="Motamayor J.C."/>
            <person name="Mockaitis K."/>
            <person name="Schmutz J."/>
            <person name="Haiminen N."/>
            <person name="Iii D.L."/>
            <person name="Cornejo O."/>
            <person name="Findley S.D."/>
            <person name="Zheng P."/>
            <person name="Utro F."/>
            <person name="Royaert S."/>
            <person name="Saski C."/>
            <person name="Jenkins J."/>
            <person name="Podicheti R."/>
            <person name="Zhao M."/>
            <person name="Scheffler B.E."/>
            <person name="Stack J.C."/>
            <person name="Feltus F.A."/>
            <person name="Mustiga G.M."/>
            <person name="Amores F."/>
            <person name="Phillips W."/>
            <person name="Marelli J.P."/>
            <person name="May G.D."/>
            <person name="Shapiro H."/>
            <person name="Ma J."/>
            <person name="Bustamante C.D."/>
            <person name="Schnell R.J."/>
            <person name="Main D."/>
            <person name="Gilbert D."/>
            <person name="Parida L."/>
            <person name="Kuhn D.N."/>
        </authorList>
    </citation>
    <scope>NUCLEOTIDE SEQUENCE [LARGE SCALE GENOMIC DNA]</scope>
    <source>
        <strain evidence="2">cv. Matina 1-6</strain>
    </source>
</reference>
<dbReference type="HOGENOM" id="CLU_2762996_0_0_1"/>
<evidence type="ECO:0000313" key="2">
    <source>
        <dbReference type="Proteomes" id="UP000026915"/>
    </source>
</evidence>
<organism evidence="1 2">
    <name type="scientific">Theobroma cacao</name>
    <name type="common">Cacao</name>
    <name type="synonym">Cocoa</name>
    <dbReference type="NCBI Taxonomy" id="3641"/>
    <lineage>
        <taxon>Eukaryota</taxon>
        <taxon>Viridiplantae</taxon>
        <taxon>Streptophyta</taxon>
        <taxon>Embryophyta</taxon>
        <taxon>Tracheophyta</taxon>
        <taxon>Spermatophyta</taxon>
        <taxon>Magnoliopsida</taxon>
        <taxon>eudicotyledons</taxon>
        <taxon>Gunneridae</taxon>
        <taxon>Pentapetalae</taxon>
        <taxon>rosids</taxon>
        <taxon>malvids</taxon>
        <taxon>Malvales</taxon>
        <taxon>Malvaceae</taxon>
        <taxon>Byttnerioideae</taxon>
        <taxon>Theobroma</taxon>
    </lineage>
</organism>
<dbReference type="Gramene" id="EOY28179">
    <property type="protein sequence ID" value="EOY28179"/>
    <property type="gene ID" value="TCM_029819"/>
</dbReference>
<name>A0A061GM89_THECC</name>
<sequence length="70" mass="7597">MKCGGLYEWGVGTAFGLWPLLAKERIGTMELLNILVPVMSTKECGTIVNKAKLGYNEVKALELSIAVVID</sequence>
<dbReference type="AlphaFoldDB" id="A0A061GM89"/>
<proteinExistence type="predicted"/>
<evidence type="ECO:0000313" key="1">
    <source>
        <dbReference type="EMBL" id="EOY28179.1"/>
    </source>
</evidence>
<dbReference type="Proteomes" id="UP000026915">
    <property type="component" value="Chromosome 6"/>
</dbReference>
<dbReference type="InParanoid" id="A0A061GM89"/>
<dbReference type="EMBL" id="CM001884">
    <property type="protein sequence ID" value="EOY28179.1"/>
    <property type="molecule type" value="Genomic_DNA"/>
</dbReference>
<accession>A0A061GM89</accession>